<protein>
    <recommendedName>
        <fullName evidence="3">DUF2612 domain-containing protein</fullName>
    </recommendedName>
</protein>
<gene>
    <name evidence="1" type="ORF">AB6D66_12645</name>
</gene>
<keyword evidence="2" id="KW-1185">Reference proteome</keyword>
<proteinExistence type="predicted"/>
<evidence type="ECO:0000313" key="2">
    <source>
        <dbReference type="Proteomes" id="UP001570071"/>
    </source>
</evidence>
<sequence length="220" mass="24900">MSNIYSWKEKSPLPEAFGQRYIAYEENVDTLIELFVNAYSAIRTYHLCRPMNEGSYKNHGIKVGSTELLINNASEILTELNISISKNAITNVLNGLDYSSGCLYLALDDEFMLEFAGHYAIYGSERLIAVFERLGISKDQLASVSRPTIISINLPIEAINFDDLRNFIIDINNSIIDGDQMIDFAFLQETCISASLICRFEYPAEIVNRHDAGRIYRVCN</sequence>
<reference evidence="1 2" key="1">
    <citation type="journal article" date="2024" name="ISME J.">
        <title>Tailless and filamentous prophages are predominant in marine Vibrio.</title>
        <authorList>
            <person name="Steensen K."/>
            <person name="Seneca J."/>
            <person name="Bartlau N."/>
            <person name="Yu X.A."/>
            <person name="Hussain F.A."/>
            <person name="Polz M.F."/>
        </authorList>
    </citation>
    <scope>NUCLEOTIDE SEQUENCE [LARGE SCALE GENOMIC DNA]</scope>
    <source>
        <strain evidence="1 2">10N.239.312.F12</strain>
    </source>
</reference>
<name>A0ABV4MXJ0_9VIBR</name>
<dbReference type="EMBL" id="JBFSSG010000025">
    <property type="protein sequence ID" value="MEZ8721914.1"/>
    <property type="molecule type" value="Genomic_DNA"/>
</dbReference>
<dbReference type="Proteomes" id="UP001570071">
    <property type="component" value="Unassembled WGS sequence"/>
</dbReference>
<evidence type="ECO:0008006" key="3">
    <source>
        <dbReference type="Google" id="ProtNLM"/>
    </source>
</evidence>
<accession>A0ABV4MXJ0</accession>
<comment type="caution">
    <text evidence="1">The sequence shown here is derived from an EMBL/GenBank/DDBJ whole genome shotgun (WGS) entry which is preliminary data.</text>
</comment>
<organism evidence="1 2">
    <name type="scientific">Vibrio pomeroyi</name>
    <dbReference type="NCBI Taxonomy" id="198832"/>
    <lineage>
        <taxon>Bacteria</taxon>
        <taxon>Pseudomonadati</taxon>
        <taxon>Pseudomonadota</taxon>
        <taxon>Gammaproteobacteria</taxon>
        <taxon>Vibrionales</taxon>
        <taxon>Vibrionaceae</taxon>
        <taxon>Vibrio</taxon>
    </lineage>
</organism>
<dbReference type="RefSeq" id="WP_372124192.1">
    <property type="nucleotide sequence ID" value="NZ_JBFSSG010000025.1"/>
</dbReference>
<evidence type="ECO:0000313" key="1">
    <source>
        <dbReference type="EMBL" id="MEZ8721914.1"/>
    </source>
</evidence>